<name>A0A1E3W2Y2_9HYPH</name>
<dbReference type="NCBIfam" id="NF009487">
    <property type="entry name" value="PRK12849.1"/>
    <property type="match status" value="1"/>
</dbReference>
<comment type="similarity">
    <text evidence="1">Belongs to the chaperonin (HSP60) family.</text>
</comment>
<dbReference type="RefSeq" id="WP_069436914.1">
    <property type="nucleotide sequence ID" value="NZ_LPWG01000010.1"/>
</dbReference>
<dbReference type="PRINTS" id="PR00304">
    <property type="entry name" value="TCOMPLEXTCP1"/>
</dbReference>
<dbReference type="OrthoDB" id="9766614at2"/>
<dbReference type="SUPFAM" id="SSF52029">
    <property type="entry name" value="GroEL apical domain-like"/>
    <property type="match status" value="1"/>
</dbReference>
<dbReference type="InterPro" id="IPR002423">
    <property type="entry name" value="Cpn60/GroEL/TCP-1"/>
</dbReference>
<dbReference type="PANTHER" id="PTHR45633">
    <property type="entry name" value="60 KDA HEAT SHOCK PROTEIN, MITOCHONDRIAL"/>
    <property type="match status" value="1"/>
</dbReference>
<comment type="caution">
    <text evidence="8">The sequence shown here is derived from an EMBL/GenBank/DDBJ whole genome shotgun (WGS) entry which is preliminary data.</text>
</comment>
<reference evidence="8 9" key="1">
    <citation type="journal article" date="2016" name="Environ. Microbiol.">
        <title>New Methyloceanibacter diversity from North Sea sediments includes methanotroph containing solely the soluble methane monooxygenase.</title>
        <authorList>
            <person name="Vekeman B."/>
            <person name="Kerckhof F.M."/>
            <person name="Cremers G."/>
            <person name="de Vos P."/>
            <person name="Vandamme P."/>
            <person name="Boon N."/>
            <person name="Op den Camp H.J."/>
            <person name="Heylen K."/>
        </authorList>
    </citation>
    <scope>NUCLEOTIDE SEQUENCE [LARGE SCALE GENOMIC DNA]</scope>
    <source>
        <strain evidence="8 9">R-67174</strain>
    </source>
</reference>
<accession>A0A1E3W2Y2</accession>
<dbReference type="GO" id="GO:0140662">
    <property type="term" value="F:ATP-dependent protein folding chaperone"/>
    <property type="evidence" value="ECO:0007669"/>
    <property type="project" value="InterPro"/>
</dbReference>
<sequence>MKKVIRYGDAARHGILGGINLLADAVQVTLGPRGRNVVIEHRTAGIPPIITKDGVTVARSIDVTDRFAHTGINLFKQIASAVSQECGDGTTTTIVLARYIARRVLQAMASGLDPNGLIMGMELACQASVDDLRRRARDCGDEQSIIQIGTTASNGDVEIAKLLASCIDRVGNDGVVSIKPGVGIGDTVEFQEGAQWEQGWMSPYFCTDSDRQLAELDEPYILLYDRPIKAFEELLTILDEVRAVGGSLLIVAEDVEHPALTGLLLNHIRCVLKAVAVKPPAYGDRRKETLADLACLLGGRAILEENGDTLEAVKLSDLGRAKGVQVSEHAVTVFGGGGEPSDVTARLEGLNEELSSHRNADKTKGSATGRLHEIEELEERIANLSNVAASIEVGGNTDLEIKERMQRIENAKSSVFAALAEGAVPGGGAGLLRCRKALKSLSATDLAIRHGIEIVSEAVGEPLRLISKNAGEDPYFVTSRILTSEDEAFGFDAFTCEFGDLFELGVVDPVKIVCLALQNAVAAASRLMTTECVVATVPEDLWAGYSGEWAAATREDPRH</sequence>
<dbReference type="InterPro" id="IPR027410">
    <property type="entry name" value="TCP-1-like_intermed_sf"/>
</dbReference>
<dbReference type="CDD" id="cd03344">
    <property type="entry name" value="GroEL"/>
    <property type="match status" value="1"/>
</dbReference>
<dbReference type="AlphaFoldDB" id="A0A1E3W2Y2"/>
<dbReference type="Gene3D" id="3.50.7.10">
    <property type="entry name" value="GroEL"/>
    <property type="match status" value="1"/>
</dbReference>
<keyword evidence="7" id="KW-0413">Isomerase</keyword>
<dbReference type="STRING" id="1774968.AUC68_02990"/>
<evidence type="ECO:0000256" key="4">
    <source>
        <dbReference type="ARBA" id="ARBA00022741"/>
    </source>
</evidence>
<dbReference type="GO" id="GO:0042026">
    <property type="term" value="P:protein refolding"/>
    <property type="evidence" value="ECO:0007669"/>
    <property type="project" value="InterPro"/>
</dbReference>
<keyword evidence="3" id="KW-0963">Cytoplasm</keyword>
<proteinExistence type="inferred from homology"/>
<dbReference type="InterPro" id="IPR001844">
    <property type="entry name" value="Cpn60/GroEL"/>
</dbReference>
<dbReference type="GO" id="GO:0016853">
    <property type="term" value="F:isomerase activity"/>
    <property type="evidence" value="ECO:0007669"/>
    <property type="project" value="UniProtKB-KW"/>
</dbReference>
<dbReference type="SUPFAM" id="SSF54849">
    <property type="entry name" value="GroEL-intermediate domain like"/>
    <property type="match status" value="2"/>
</dbReference>
<evidence type="ECO:0000256" key="2">
    <source>
        <dbReference type="ARBA" id="ARBA00008020"/>
    </source>
</evidence>
<dbReference type="FunFam" id="3.50.7.10:FF:000001">
    <property type="entry name" value="60 kDa chaperonin"/>
    <property type="match status" value="1"/>
</dbReference>
<dbReference type="Gene3D" id="3.30.260.10">
    <property type="entry name" value="TCP-1-like chaperonin intermediate domain"/>
    <property type="match status" value="1"/>
</dbReference>
<evidence type="ECO:0000256" key="1">
    <source>
        <dbReference type="ARBA" id="ARBA00006607"/>
    </source>
</evidence>
<dbReference type="Proteomes" id="UP000094501">
    <property type="component" value="Unassembled WGS sequence"/>
</dbReference>
<organism evidence="8 9">
    <name type="scientific">Methyloceanibacter methanicus</name>
    <dbReference type="NCBI Taxonomy" id="1774968"/>
    <lineage>
        <taxon>Bacteria</taxon>
        <taxon>Pseudomonadati</taxon>
        <taxon>Pseudomonadota</taxon>
        <taxon>Alphaproteobacteria</taxon>
        <taxon>Hyphomicrobiales</taxon>
        <taxon>Hyphomicrobiaceae</taxon>
        <taxon>Methyloceanibacter</taxon>
    </lineage>
</organism>
<keyword evidence="9" id="KW-1185">Reference proteome</keyword>
<evidence type="ECO:0000256" key="3">
    <source>
        <dbReference type="ARBA" id="ARBA00022490"/>
    </source>
</evidence>
<comment type="similarity">
    <text evidence="2">Belongs to the TCP-1 chaperonin family.</text>
</comment>
<evidence type="ECO:0000313" key="9">
    <source>
        <dbReference type="Proteomes" id="UP000094501"/>
    </source>
</evidence>
<dbReference type="EMBL" id="LPWG01000010">
    <property type="protein sequence ID" value="ODS00100.1"/>
    <property type="molecule type" value="Genomic_DNA"/>
</dbReference>
<dbReference type="NCBIfam" id="NF000592">
    <property type="entry name" value="PRK00013.1"/>
    <property type="match status" value="1"/>
</dbReference>
<dbReference type="GO" id="GO:0005524">
    <property type="term" value="F:ATP binding"/>
    <property type="evidence" value="ECO:0007669"/>
    <property type="project" value="UniProtKB-KW"/>
</dbReference>
<keyword evidence="5" id="KW-0067">ATP-binding</keyword>
<dbReference type="NCBIfam" id="NF009489">
    <property type="entry name" value="PRK12851.1"/>
    <property type="match status" value="1"/>
</dbReference>
<dbReference type="InterPro" id="IPR027409">
    <property type="entry name" value="GroEL-like_apical_dom_sf"/>
</dbReference>
<evidence type="ECO:0000256" key="5">
    <source>
        <dbReference type="ARBA" id="ARBA00022840"/>
    </source>
</evidence>
<dbReference type="InterPro" id="IPR017998">
    <property type="entry name" value="Chaperone_TCP-1"/>
</dbReference>
<dbReference type="Gene3D" id="1.10.560.10">
    <property type="entry name" value="GroEL-like equatorial domain"/>
    <property type="match status" value="1"/>
</dbReference>
<protein>
    <submittedName>
        <fullName evidence="8">Molecular chaperone GroEL</fullName>
    </submittedName>
</protein>
<dbReference type="SUPFAM" id="SSF48592">
    <property type="entry name" value="GroEL equatorial domain-like"/>
    <property type="match status" value="1"/>
</dbReference>
<gene>
    <name evidence="8" type="ORF">AUC68_02990</name>
</gene>
<evidence type="ECO:0000256" key="7">
    <source>
        <dbReference type="ARBA" id="ARBA00023235"/>
    </source>
</evidence>
<keyword evidence="6" id="KW-0143">Chaperone</keyword>
<keyword evidence="4" id="KW-0547">Nucleotide-binding</keyword>
<evidence type="ECO:0000313" key="8">
    <source>
        <dbReference type="EMBL" id="ODS00100.1"/>
    </source>
</evidence>
<dbReference type="Pfam" id="PF00118">
    <property type="entry name" value="Cpn60_TCP1"/>
    <property type="match status" value="1"/>
</dbReference>
<dbReference type="NCBIfam" id="NF009488">
    <property type="entry name" value="PRK12850.1"/>
    <property type="match status" value="1"/>
</dbReference>
<dbReference type="InterPro" id="IPR027413">
    <property type="entry name" value="GROEL-like_equatorial_sf"/>
</dbReference>
<evidence type="ECO:0000256" key="6">
    <source>
        <dbReference type="ARBA" id="ARBA00023186"/>
    </source>
</evidence>